<dbReference type="EMBL" id="JAHXPT010000007">
    <property type="protein sequence ID" value="MBW6410444.1"/>
    <property type="molecule type" value="Genomic_DNA"/>
</dbReference>
<keyword evidence="9 15" id="KW-0456">Lyase</keyword>
<evidence type="ECO:0000256" key="8">
    <source>
        <dbReference type="ARBA" id="ARBA00023014"/>
    </source>
</evidence>
<keyword evidence="4 15" id="KW-0001">2Fe-2S</keyword>
<comment type="cofactor">
    <cofactor evidence="1 15">
        <name>Mg(2+)</name>
        <dbReference type="ChEBI" id="CHEBI:18420"/>
    </cofactor>
</comment>
<feature type="binding site" evidence="15">
    <location>
        <position position="442"/>
    </location>
    <ligand>
        <name>Mg(2+)</name>
        <dbReference type="ChEBI" id="CHEBI:18420"/>
    </ligand>
</feature>
<evidence type="ECO:0000256" key="13">
    <source>
        <dbReference type="ARBA" id="ARBA00029437"/>
    </source>
</evidence>
<comment type="pathway">
    <text evidence="13 15">Amino-acid biosynthesis; L-isoleucine biosynthesis; L-isoleucine from 2-oxobutanoate: step 3/4.</text>
</comment>
<evidence type="ECO:0000259" key="17">
    <source>
        <dbReference type="Pfam" id="PF24877"/>
    </source>
</evidence>
<keyword evidence="10 15" id="KW-0100">Branched-chain amino acid biosynthesis</keyword>
<comment type="cofactor">
    <cofactor evidence="15">
        <name>[2Fe-2S] cluster</name>
        <dbReference type="ChEBI" id="CHEBI:190135"/>
    </cofactor>
    <text evidence="15">Binds 1 [2Fe-2S] cluster per subunit. This cluster acts as a Lewis acid cofactor.</text>
</comment>
<dbReference type="Pfam" id="PF24877">
    <property type="entry name" value="ILV_EDD_C"/>
    <property type="match status" value="1"/>
</dbReference>
<evidence type="ECO:0000313" key="19">
    <source>
        <dbReference type="Proteomes" id="UP001519921"/>
    </source>
</evidence>
<dbReference type="GO" id="GO:0004160">
    <property type="term" value="F:dihydroxy-acid dehydratase activity"/>
    <property type="evidence" value="ECO:0007669"/>
    <property type="project" value="UniProtKB-EC"/>
</dbReference>
<dbReference type="InterPro" id="IPR056740">
    <property type="entry name" value="ILV_EDD_C"/>
</dbReference>
<feature type="binding site" evidence="15">
    <location>
        <position position="78"/>
    </location>
    <ligand>
        <name>Mg(2+)</name>
        <dbReference type="ChEBI" id="CHEBI:18420"/>
    </ligand>
</feature>
<dbReference type="Pfam" id="PF00920">
    <property type="entry name" value="ILVD_EDD_N"/>
    <property type="match status" value="1"/>
</dbReference>
<comment type="pathway">
    <text evidence="12 15">Amino-acid biosynthesis; L-valine biosynthesis; L-valine from pyruvate: step 3/4.</text>
</comment>
<proteinExistence type="inferred from homology"/>
<dbReference type="InterPro" id="IPR020558">
    <property type="entry name" value="DiOHA_6PGluconate_deHydtase_CS"/>
</dbReference>
<dbReference type="HAMAP" id="MF_00012">
    <property type="entry name" value="IlvD"/>
    <property type="match status" value="1"/>
</dbReference>
<keyword evidence="6 15" id="KW-0460">Magnesium</keyword>
<evidence type="ECO:0000256" key="1">
    <source>
        <dbReference type="ARBA" id="ARBA00001946"/>
    </source>
</evidence>
<feature type="modified residue" description="N6-carboxylysine" evidence="15">
    <location>
        <position position="121"/>
    </location>
</feature>
<keyword evidence="5 15" id="KW-0479">Metal-binding</keyword>
<dbReference type="PROSITE" id="PS00887">
    <property type="entry name" value="ILVD_EDD_2"/>
    <property type="match status" value="1"/>
</dbReference>
<evidence type="ECO:0000256" key="3">
    <source>
        <dbReference type="ARBA" id="ARBA00022605"/>
    </source>
</evidence>
<dbReference type="InterPro" id="IPR004404">
    <property type="entry name" value="DihydroxyA_deHydtase"/>
</dbReference>
<comment type="subunit">
    <text evidence="15">Homodimer.</text>
</comment>
<dbReference type="Proteomes" id="UP001519921">
    <property type="component" value="Unassembled WGS sequence"/>
</dbReference>
<comment type="caution">
    <text evidence="15">Lacks conserved residue(s) required for the propagation of feature annotation.</text>
</comment>
<keyword evidence="7 15" id="KW-0408">Iron</keyword>
<gene>
    <name evidence="15 18" type="primary">ilvD</name>
    <name evidence="18" type="ORF">KYD98_10095</name>
</gene>
<evidence type="ECO:0000256" key="2">
    <source>
        <dbReference type="ARBA" id="ARBA00006486"/>
    </source>
</evidence>
<feature type="binding site" description="via carbamate group" evidence="15">
    <location>
        <position position="121"/>
    </location>
    <ligand>
        <name>Mg(2+)</name>
        <dbReference type="ChEBI" id="CHEBI:18420"/>
    </ligand>
</feature>
<keyword evidence="19" id="KW-1185">Reference proteome</keyword>
<evidence type="ECO:0000256" key="12">
    <source>
        <dbReference type="ARBA" id="ARBA00029436"/>
    </source>
</evidence>
<keyword evidence="3 15" id="KW-0028">Amino-acid biosynthesis</keyword>
<evidence type="ECO:0000256" key="4">
    <source>
        <dbReference type="ARBA" id="ARBA00022714"/>
    </source>
</evidence>
<comment type="catalytic activity">
    <reaction evidence="15">
        <text>(2R,3R)-2,3-dihydroxy-3-methylpentanoate = (S)-3-methyl-2-oxopentanoate + H2O</text>
        <dbReference type="Rhea" id="RHEA:27694"/>
        <dbReference type="ChEBI" id="CHEBI:15377"/>
        <dbReference type="ChEBI" id="CHEBI:35146"/>
        <dbReference type="ChEBI" id="CHEBI:49258"/>
        <dbReference type="EC" id="4.2.1.9"/>
    </reaction>
</comment>
<dbReference type="PANTHER" id="PTHR43661">
    <property type="entry name" value="D-XYLONATE DEHYDRATASE"/>
    <property type="match status" value="1"/>
</dbReference>
<dbReference type="InterPro" id="IPR042096">
    <property type="entry name" value="Dihydro-acid_dehy_C"/>
</dbReference>
<dbReference type="Gene3D" id="3.50.30.80">
    <property type="entry name" value="IlvD/EDD C-terminal domain-like"/>
    <property type="match status" value="1"/>
</dbReference>
<evidence type="ECO:0000256" key="15">
    <source>
        <dbReference type="HAMAP-Rule" id="MF_00012"/>
    </source>
</evidence>
<dbReference type="RefSeq" id="WP_219779768.1">
    <property type="nucleotide sequence ID" value="NZ_JAHXPT010000007.1"/>
</dbReference>
<evidence type="ECO:0000256" key="9">
    <source>
        <dbReference type="ARBA" id="ARBA00023239"/>
    </source>
</evidence>
<keyword evidence="8 15" id="KW-0411">Iron-sulfur</keyword>
<feature type="binding site" evidence="15">
    <location>
        <position position="120"/>
    </location>
    <ligand>
        <name>Mg(2+)</name>
        <dbReference type="ChEBI" id="CHEBI:18420"/>
    </ligand>
</feature>
<dbReference type="InterPro" id="IPR037237">
    <property type="entry name" value="IlvD/EDD_N"/>
</dbReference>
<comment type="caution">
    <text evidence="18">The sequence shown here is derived from an EMBL/GenBank/DDBJ whole genome shotgun (WGS) entry which is preliminary data.</text>
</comment>
<organism evidence="18 19">
    <name type="scientific">Clostridium weizhouense</name>
    <dbReference type="NCBI Taxonomy" id="2859781"/>
    <lineage>
        <taxon>Bacteria</taxon>
        <taxon>Bacillati</taxon>
        <taxon>Bacillota</taxon>
        <taxon>Clostridia</taxon>
        <taxon>Eubacteriales</taxon>
        <taxon>Clostridiaceae</taxon>
        <taxon>Clostridium</taxon>
    </lineage>
</organism>
<evidence type="ECO:0000313" key="18">
    <source>
        <dbReference type="EMBL" id="MBW6410444.1"/>
    </source>
</evidence>
<evidence type="ECO:0000256" key="7">
    <source>
        <dbReference type="ARBA" id="ARBA00023004"/>
    </source>
</evidence>
<evidence type="ECO:0000256" key="10">
    <source>
        <dbReference type="ARBA" id="ARBA00023304"/>
    </source>
</evidence>
<sequence>MKSDVIKKGANRAPQRSLLKATGLTDEEIERPLIGIVTSQNDIIPGHINLDKIVEGVKRGILMSGGTPLVFPSIGVCDGIAMGHEGMKYSLVTRELIADSTECMVKAHAFDALVFIPNCDKIVPGMVMAALRLNIPSIVISGGPMLAGKFNDKQISLSTMFEAVGSYENRSISEKNLKKLEEKACPTCGSCSGMFTANSMNCLCEVLGIALPGNGTIPAVFSERVRLAKKAGMQVMELLKNDIKPRDIVNENSIKNALTVDMALGCSTNSVLHLTAISNEAKVEMNLDIINEISSKTPNLCKLSPASDTAIEELYAAGGVAAVMSELSKKNLLNLDCITVTGKTQKVNISEIHAKNNDVIKSIESPYSHTGGIAILRGNLAKDGAVVKRSAVVPEMLKHQGPARVFNCEEDAIESIFNNKINPGDVIVIRYEGPKGGPGMREMLSSTAAVAGMGLDKSVALITDGRFSGATRGAAIGHVSPEAANGGVIALVEDGDIISIDINNAKLELNVSEEILKERQSNLKLLEPKVKEGYLARYAKLVTSASEGAILK</sequence>
<comment type="catalytic activity">
    <reaction evidence="11">
        <text>(2R)-2,3-dihydroxy-3-methylbutanoate = 3-methyl-2-oxobutanoate + H2O</text>
        <dbReference type="Rhea" id="RHEA:24809"/>
        <dbReference type="ChEBI" id="CHEBI:11851"/>
        <dbReference type="ChEBI" id="CHEBI:15377"/>
        <dbReference type="ChEBI" id="CHEBI:49072"/>
        <dbReference type="EC" id="4.2.1.9"/>
    </reaction>
    <physiologicalReaction direction="left-to-right" evidence="11">
        <dbReference type="Rhea" id="RHEA:24810"/>
    </physiologicalReaction>
</comment>
<dbReference type="NCBIfam" id="NF002068">
    <property type="entry name" value="PRK00911.1"/>
    <property type="match status" value="1"/>
</dbReference>
<dbReference type="NCBIfam" id="TIGR00110">
    <property type="entry name" value="ilvD"/>
    <property type="match status" value="1"/>
</dbReference>
<dbReference type="InterPro" id="IPR000581">
    <property type="entry name" value="ILV_EDD_N"/>
</dbReference>
<reference evidence="18 19" key="1">
    <citation type="submission" date="2021-07" db="EMBL/GenBank/DDBJ databases">
        <title>Clostridium weizhouense sp. nov., an anaerobic bacterium isolated from activated sludge of Petroleum wastewater.</title>
        <authorList>
            <person name="Li Q."/>
        </authorList>
    </citation>
    <scope>NUCLEOTIDE SEQUENCE [LARGE SCALE GENOMIC DNA]</scope>
    <source>
        <strain evidence="18 19">YB-6</strain>
    </source>
</reference>
<evidence type="ECO:0000259" key="16">
    <source>
        <dbReference type="Pfam" id="PF00920"/>
    </source>
</evidence>
<evidence type="ECO:0000256" key="11">
    <source>
        <dbReference type="ARBA" id="ARBA00029304"/>
    </source>
</evidence>
<dbReference type="SUPFAM" id="SSF143975">
    <property type="entry name" value="IlvD/EDD N-terminal domain-like"/>
    <property type="match status" value="1"/>
</dbReference>
<feature type="domain" description="Dihydroxy-acid/6-phosphogluconate dehydratase C-terminal" evidence="17">
    <location>
        <begin position="358"/>
        <end position="549"/>
    </location>
</feature>
<protein>
    <recommendedName>
        <fullName evidence="14 15">Dihydroxy-acid dehydratase</fullName>
        <shortName evidence="15">DAD</shortName>
        <ecNumber evidence="14 15">4.2.1.9</ecNumber>
    </recommendedName>
</protein>
<comment type="similarity">
    <text evidence="2 15">Belongs to the IlvD/Edd family.</text>
</comment>
<accession>A0ABS7AP82</accession>
<dbReference type="PANTHER" id="PTHR43661:SF3">
    <property type="entry name" value="D-XYLONATE DEHYDRATASE YAGF-RELATED"/>
    <property type="match status" value="1"/>
</dbReference>
<dbReference type="SUPFAM" id="SSF52016">
    <property type="entry name" value="LeuD/IlvD-like"/>
    <property type="match status" value="1"/>
</dbReference>
<dbReference type="PROSITE" id="PS00886">
    <property type="entry name" value="ILVD_EDD_1"/>
    <property type="match status" value="1"/>
</dbReference>
<evidence type="ECO:0000256" key="14">
    <source>
        <dbReference type="ARBA" id="ARBA00029490"/>
    </source>
</evidence>
<comment type="function">
    <text evidence="15">Functions in the biosynthesis of branched-chain amino acids. Catalyzes the dehydration of (2R,3R)-2,3-dihydroxy-3-methylpentanoate (2,3-dihydroxy-3-methylvalerate) into 2-oxo-3-methylpentanoate (2-oxo-3-methylvalerate) and of (2R)-2,3-dihydroxy-3-methylbutanoate (2,3-dihydroxyisovalerate) into 2-oxo-3-methylbutanoate (2-oxoisovalerate), the penultimate precursor to L-isoleucine and L-valine, respectively.</text>
</comment>
<name>A0ABS7AP82_9CLOT</name>
<dbReference type="EC" id="4.2.1.9" evidence="14 15"/>
<evidence type="ECO:0000256" key="5">
    <source>
        <dbReference type="ARBA" id="ARBA00022723"/>
    </source>
</evidence>
<evidence type="ECO:0000256" key="6">
    <source>
        <dbReference type="ARBA" id="ARBA00022842"/>
    </source>
</evidence>
<feature type="active site" description="Proton acceptor" evidence="15">
    <location>
        <position position="468"/>
    </location>
</feature>
<feature type="domain" description="Dihydroxy-acid/6-phosphogluconate dehydratase N-terminal" evidence="16">
    <location>
        <begin position="31"/>
        <end position="345"/>
    </location>
</feature>